<keyword evidence="1" id="KW-0433">Leucine-rich repeat</keyword>
<name>A0A9W9ZQH8_9CNID</name>
<keyword evidence="2" id="KW-0732">Signal</keyword>
<feature type="domain" description="Ig-like" evidence="4">
    <location>
        <begin position="131"/>
        <end position="209"/>
    </location>
</feature>
<evidence type="ECO:0000256" key="1">
    <source>
        <dbReference type="ARBA" id="ARBA00022614"/>
    </source>
</evidence>
<dbReference type="Pfam" id="PF01462">
    <property type="entry name" value="LRRNT"/>
    <property type="match status" value="1"/>
</dbReference>
<accession>A0A9W9ZQH8</accession>
<evidence type="ECO:0000313" key="6">
    <source>
        <dbReference type="Proteomes" id="UP001163046"/>
    </source>
</evidence>
<dbReference type="InterPro" id="IPR000859">
    <property type="entry name" value="CUB_dom"/>
</dbReference>
<dbReference type="InterPro" id="IPR036179">
    <property type="entry name" value="Ig-like_dom_sf"/>
</dbReference>
<dbReference type="EMBL" id="MU825880">
    <property type="protein sequence ID" value="KAJ7385625.1"/>
    <property type="molecule type" value="Genomic_DNA"/>
</dbReference>
<dbReference type="Pfam" id="PF00431">
    <property type="entry name" value="CUB"/>
    <property type="match status" value="1"/>
</dbReference>
<dbReference type="SUPFAM" id="SSF49854">
    <property type="entry name" value="Spermadhesin, CUB domain"/>
    <property type="match status" value="1"/>
</dbReference>
<keyword evidence="3" id="KW-1015">Disulfide bond</keyword>
<dbReference type="SMART" id="SM00013">
    <property type="entry name" value="LRRNT"/>
    <property type="match status" value="1"/>
</dbReference>
<dbReference type="AlphaFoldDB" id="A0A9W9ZQH8"/>
<dbReference type="Gene3D" id="2.60.120.290">
    <property type="entry name" value="Spermadhesin, CUB domain"/>
    <property type="match status" value="1"/>
</dbReference>
<keyword evidence="6" id="KW-1185">Reference proteome</keyword>
<evidence type="ECO:0000256" key="3">
    <source>
        <dbReference type="ARBA" id="ARBA00023157"/>
    </source>
</evidence>
<gene>
    <name evidence="5" type="ORF">OS493_015213</name>
</gene>
<dbReference type="Pfam" id="PF13895">
    <property type="entry name" value="Ig_2"/>
    <property type="match status" value="1"/>
</dbReference>
<evidence type="ECO:0000259" key="4">
    <source>
        <dbReference type="PROSITE" id="PS50835"/>
    </source>
</evidence>
<evidence type="ECO:0000313" key="5">
    <source>
        <dbReference type="EMBL" id="KAJ7385625.1"/>
    </source>
</evidence>
<comment type="caution">
    <text evidence="5">The sequence shown here is derived from an EMBL/GenBank/DDBJ whole genome shotgun (WGS) entry which is preliminary data.</text>
</comment>
<dbReference type="SUPFAM" id="SSF48726">
    <property type="entry name" value="Immunoglobulin"/>
    <property type="match status" value="1"/>
</dbReference>
<evidence type="ECO:0000256" key="2">
    <source>
        <dbReference type="ARBA" id="ARBA00022729"/>
    </source>
</evidence>
<organism evidence="5 6">
    <name type="scientific">Desmophyllum pertusum</name>
    <dbReference type="NCBI Taxonomy" id="174260"/>
    <lineage>
        <taxon>Eukaryota</taxon>
        <taxon>Metazoa</taxon>
        <taxon>Cnidaria</taxon>
        <taxon>Anthozoa</taxon>
        <taxon>Hexacorallia</taxon>
        <taxon>Scleractinia</taxon>
        <taxon>Caryophylliina</taxon>
        <taxon>Caryophylliidae</taxon>
        <taxon>Desmophyllum</taxon>
    </lineage>
</organism>
<dbReference type="OrthoDB" id="6070751at2759"/>
<dbReference type="InterPro" id="IPR007110">
    <property type="entry name" value="Ig-like_dom"/>
</dbReference>
<dbReference type="PROSITE" id="PS50835">
    <property type="entry name" value="IG_LIKE"/>
    <property type="match status" value="1"/>
</dbReference>
<sequence length="252" mass="28557">MLTGSAELMRIHFTAAAIAEVSLQETGTPVTLKPDDTRLITVPEEHYVEMTITFPIDLGSGCFFGVYFDIHDGLNQSANLLGVFCGFHEDKEYVFRSSGRHMWLKYHRSQYFSDNFHVKYTAKQMNVTVAPVLIQVKTTQFVLYNHSSFLWCPTEGAPAPVIFWRKNGNVVQNTTSVRYNLGIVKGNNVTYSCEVKNNDQLTKKELVLFIERCPGPCQCTHYKGTHSLLSVICREKQLKSFPWTLPMSTAAL</sequence>
<dbReference type="CDD" id="cd00041">
    <property type="entry name" value="CUB"/>
    <property type="match status" value="1"/>
</dbReference>
<dbReference type="CDD" id="cd00096">
    <property type="entry name" value="Ig"/>
    <property type="match status" value="1"/>
</dbReference>
<dbReference type="Gene3D" id="2.60.40.10">
    <property type="entry name" value="Immunoglobulins"/>
    <property type="match status" value="1"/>
</dbReference>
<dbReference type="SMART" id="SM00042">
    <property type="entry name" value="CUB"/>
    <property type="match status" value="1"/>
</dbReference>
<dbReference type="InterPro" id="IPR000372">
    <property type="entry name" value="LRRNT"/>
</dbReference>
<dbReference type="Proteomes" id="UP001163046">
    <property type="component" value="Unassembled WGS sequence"/>
</dbReference>
<dbReference type="InterPro" id="IPR035914">
    <property type="entry name" value="Sperma_CUB_dom_sf"/>
</dbReference>
<reference evidence="5" key="1">
    <citation type="submission" date="2023-01" db="EMBL/GenBank/DDBJ databases">
        <title>Genome assembly of the deep-sea coral Lophelia pertusa.</title>
        <authorList>
            <person name="Herrera S."/>
            <person name="Cordes E."/>
        </authorList>
    </citation>
    <scope>NUCLEOTIDE SEQUENCE</scope>
    <source>
        <strain evidence="5">USNM1676648</strain>
        <tissue evidence="5">Polyp</tissue>
    </source>
</reference>
<dbReference type="InterPro" id="IPR013783">
    <property type="entry name" value="Ig-like_fold"/>
</dbReference>
<protein>
    <recommendedName>
        <fullName evidence="4">Ig-like domain-containing protein</fullName>
    </recommendedName>
</protein>
<proteinExistence type="predicted"/>